<feature type="compositionally biased region" description="Low complexity" evidence="3">
    <location>
        <begin position="1"/>
        <end position="39"/>
    </location>
</feature>
<evidence type="ECO:0000256" key="2">
    <source>
        <dbReference type="ARBA" id="ARBA00023315"/>
    </source>
</evidence>
<dbReference type="CDD" id="cd04301">
    <property type="entry name" value="NAT_SF"/>
    <property type="match status" value="2"/>
</dbReference>
<gene>
    <name evidence="5" type="ORF">FE251_08725</name>
</gene>
<evidence type="ECO:0000313" key="5">
    <source>
        <dbReference type="EMBL" id="QDB79444.1"/>
    </source>
</evidence>
<evidence type="ECO:0000313" key="6">
    <source>
        <dbReference type="Proteomes" id="UP000313948"/>
    </source>
</evidence>
<name>A0ABX5VLT1_9MICO</name>
<sequence length="391" mass="43396">MRWPRPSASSSCSWATTSRRARTSSSPARPRSTASASTPDLSGRRPHHRIVDMPELLPDRAAPPAEATVPGDHLGLVWRALTPDDADQVYALVERCEDVDQPTMRTGRSRVVEILARPSTGMKADSLGGFDTTGELRAAAFVHSPLGDETHARVFIAASVDPSWRGRGIGRALLTWQDDRARQILATLDPSLPGRIAAYVDERLEDRRRLYAAAGFSPKRTFREMRRPLTEEPEATKVPEGYEIRQWTPELDEAVRLAHNEAFRDHWGSQPVDEDTWAAREHELEPAWSVVAVHVESGTIAGYALTARHEHQWEALGHSEGYTELLGVLREHRGTGVARALLSSVLGALYRDGIEVAALDVDMENPSGAHHFYERMGYRPGAARILYTIEV</sequence>
<evidence type="ECO:0000256" key="3">
    <source>
        <dbReference type="SAM" id="MobiDB-lite"/>
    </source>
</evidence>
<protein>
    <submittedName>
        <fullName evidence="5">GNAT family N-acetyltransferase</fullName>
    </submittedName>
</protein>
<organism evidence="5 6">
    <name type="scientific">Georgenia wutianyii</name>
    <dbReference type="NCBI Taxonomy" id="2585135"/>
    <lineage>
        <taxon>Bacteria</taxon>
        <taxon>Bacillati</taxon>
        <taxon>Actinomycetota</taxon>
        <taxon>Actinomycetes</taxon>
        <taxon>Micrococcales</taxon>
        <taxon>Bogoriellaceae</taxon>
        <taxon>Georgenia</taxon>
    </lineage>
</organism>
<feature type="domain" description="N-acetyltransferase" evidence="4">
    <location>
        <begin position="242"/>
        <end position="391"/>
    </location>
</feature>
<reference evidence="5 6" key="1">
    <citation type="submission" date="2019-05" db="EMBL/GenBank/DDBJ databases">
        <title>Georgenia *** sp. nov., and Georgenia *** sp. nov., isolated from the intestinal contents of plateau pika (Ochotona curzoniae) in the Qinghai-Tibet plateau of China.</title>
        <authorList>
            <person name="Tian Z."/>
        </authorList>
    </citation>
    <scope>NUCLEOTIDE SEQUENCE [LARGE SCALE GENOMIC DNA]</scope>
    <source>
        <strain evidence="5 6">Z294</strain>
    </source>
</reference>
<dbReference type="Gene3D" id="3.40.630.30">
    <property type="match status" value="1"/>
</dbReference>
<proteinExistence type="predicted"/>
<dbReference type="PANTHER" id="PTHR43420">
    <property type="entry name" value="ACETYLTRANSFERASE"/>
    <property type="match status" value="1"/>
</dbReference>
<dbReference type="Pfam" id="PF00583">
    <property type="entry name" value="Acetyltransf_1"/>
    <property type="match status" value="1"/>
</dbReference>
<feature type="domain" description="N-acetyltransferase" evidence="4">
    <location>
        <begin position="76"/>
        <end position="245"/>
    </location>
</feature>
<dbReference type="InterPro" id="IPR050680">
    <property type="entry name" value="YpeA/RimI_acetyltransf"/>
</dbReference>
<keyword evidence="1" id="KW-0808">Transferase</keyword>
<accession>A0ABX5VLT1</accession>
<dbReference type="EMBL" id="CP040899">
    <property type="protein sequence ID" value="QDB79444.1"/>
    <property type="molecule type" value="Genomic_DNA"/>
</dbReference>
<dbReference type="PANTHER" id="PTHR43420:SF47">
    <property type="entry name" value="N-ACETYLTRANSFERASE DOMAIN-CONTAINING PROTEIN"/>
    <property type="match status" value="1"/>
</dbReference>
<dbReference type="SUPFAM" id="SSF55729">
    <property type="entry name" value="Acyl-CoA N-acyltransferases (Nat)"/>
    <property type="match status" value="2"/>
</dbReference>
<evidence type="ECO:0000259" key="4">
    <source>
        <dbReference type="PROSITE" id="PS51186"/>
    </source>
</evidence>
<evidence type="ECO:0000256" key="1">
    <source>
        <dbReference type="ARBA" id="ARBA00022679"/>
    </source>
</evidence>
<dbReference type="InterPro" id="IPR016181">
    <property type="entry name" value="Acyl_CoA_acyltransferase"/>
</dbReference>
<dbReference type="InterPro" id="IPR000182">
    <property type="entry name" value="GNAT_dom"/>
</dbReference>
<keyword evidence="2" id="KW-0012">Acyltransferase</keyword>
<dbReference type="PROSITE" id="PS51186">
    <property type="entry name" value="GNAT"/>
    <property type="match status" value="2"/>
</dbReference>
<keyword evidence="6" id="KW-1185">Reference proteome</keyword>
<feature type="region of interest" description="Disordered" evidence="3">
    <location>
        <begin position="1"/>
        <end position="46"/>
    </location>
</feature>
<dbReference type="Proteomes" id="UP000313948">
    <property type="component" value="Chromosome"/>
</dbReference>